<dbReference type="GO" id="GO:0098703">
    <property type="term" value="P:calcium ion import across plasma membrane"/>
    <property type="evidence" value="ECO:0007669"/>
    <property type="project" value="InterPro"/>
</dbReference>
<gene>
    <name evidence="2" type="ORF">AJ79_10099</name>
</gene>
<keyword evidence="3" id="KW-1185">Reference proteome</keyword>
<reference evidence="2 3" key="1">
    <citation type="submission" date="2017-10" db="EMBL/GenBank/DDBJ databases">
        <title>Comparative genomics in systemic dimorphic fungi from Ajellomycetaceae.</title>
        <authorList>
            <person name="Munoz J.F."/>
            <person name="Mcewen J.G."/>
            <person name="Clay O.K."/>
            <person name="Cuomo C.A."/>
        </authorList>
    </citation>
    <scope>NUCLEOTIDE SEQUENCE [LARGE SCALE GENOMIC DNA]</scope>
    <source>
        <strain evidence="2 3">UAMH5409</strain>
    </source>
</reference>
<protein>
    <recommendedName>
        <fullName evidence="4">FZ domain-containing protein</fullName>
    </recommendedName>
</protein>
<dbReference type="AlphaFoldDB" id="A0A2B7WFJ2"/>
<dbReference type="GO" id="GO:0005262">
    <property type="term" value="F:calcium channel activity"/>
    <property type="evidence" value="ECO:0007669"/>
    <property type="project" value="InterPro"/>
</dbReference>
<organism evidence="2 3">
    <name type="scientific">Helicocarpus griseus UAMH5409</name>
    <dbReference type="NCBI Taxonomy" id="1447875"/>
    <lineage>
        <taxon>Eukaryota</taxon>
        <taxon>Fungi</taxon>
        <taxon>Dikarya</taxon>
        <taxon>Ascomycota</taxon>
        <taxon>Pezizomycotina</taxon>
        <taxon>Eurotiomycetes</taxon>
        <taxon>Eurotiomycetidae</taxon>
        <taxon>Onygenales</taxon>
        <taxon>Ajellomycetaceae</taxon>
        <taxon>Helicocarpus</taxon>
    </lineage>
</organism>
<evidence type="ECO:0000256" key="1">
    <source>
        <dbReference type="SAM" id="MobiDB-lite"/>
    </source>
</evidence>
<dbReference type="PANTHER" id="PTHR39142:SF1">
    <property type="entry name" value="AEL197CP"/>
    <property type="match status" value="1"/>
</dbReference>
<name>A0A2B7WFJ2_9EURO</name>
<dbReference type="OrthoDB" id="5405745at2759"/>
<proteinExistence type="predicted"/>
<accession>A0A2B7WFJ2</accession>
<dbReference type="Pfam" id="PF12929">
    <property type="entry name" value="Mid1"/>
    <property type="match status" value="1"/>
</dbReference>
<evidence type="ECO:0000313" key="3">
    <source>
        <dbReference type="Proteomes" id="UP000223968"/>
    </source>
</evidence>
<dbReference type="Proteomes" id="UP000223968">
    <property type="component" value="Unassembled WGS sequence"/>
</dbReference>
<sequence length="636" mass="69026">MPCLKLSPLQSRFAASLAATLLLIALYLILPYPGYPGFAYAIDVDSIIQEDHNHPISVDVDIPHNLDETTPESAPASNSESTSAEVIVNIARRAPDGVTALENNAAEEGEIGLGETHHFMFPREALAGPKSDPTPGLPGDDENEFIGDFLSDQGGLNRQNSTLAKRATTVYISANVCSQPSLTATREARDAGPPQLQLYVSRSEETQQPGPGSRGPGIDMKNFAGGHVSTIFDAEGDLYIGISAPRNDRYSGKYKYEIAASIDQPFHKAEPNVPYLFFVDGDSGSALLQTNDTTQTNPDNEIYKKWMSLDPPPFTVFAHNINDSSIIGLENSFCGLKANAQIRKDGDNVQISMTNRGDKNKPKEQFYIKGLNKSSSYYGFLAMEGNSTKSGNGVVGGGGKVWKAMNFTTKAENNCALIHNLDFCSDVAYAVPSNPSLSLPDLIKLYDTHAASLYKNFSRSLAQIPCNTDPKSQYSLARSCNDCAAAYKQWLCAVTIPRCADYSSTQTFLRPRNVAQDFTNGTTSIELDSPLRQLVLSNSSRNPMIDEQIKPGPYKEVLPCQDLCHELVQNCPAALGFSCPEGRWLNASYGAKSENGDVTCSYLGAAYFLNGVGKTWEGLDIVLGVVVGVWALVWML</sequence>
<evidence type="ECO:0008006" key="4">
    <source>
        <dbReference type="Google" id="ProtNLM"/>
    </source>
</evidence>
<dbReference type="STRING" id="1447875.A0A2B7WFJ2"/>
<evidence type="ECO:0000313" key="2">
    <source>
        <dbReference type="EMBL" id="PGG95372.1"/>
    </source>
</evidence>
<dbReference type="InterPro" id="IPR024338">
    <property type="entry name" value="MID1/Yam8"/>
</dbReference>
<dbReference type="EMBL" id="PDNB01000353">
    <property type="protein sequence ID" value="PGG95372.1"/>
    <property type="molecule type" value="Genomic_DNA"/>
</dbReference>
<dbReference type="PANTHER" id="PTHR39142">
    <property type="entry name" value="MID1P"/>
    <property type="match status" value="1"/>
</dbReference>
<comment type="caution">
    <text evidence="2">The sequence shown here is derived from an EMBL/GenBank/DDBJ whole genome shotgun (WGS) entry which is preliminary data.</text>
</comment>
<feature type="region of interest" description="Disordered" evidence="1">
    <location>
        <begin position="199"/>
        <end position="220"/>
    </location>
</feature>